<dbReference type="InterPro" id="IPR048394">
    <property type="entry name" value="FakA-like_M"/>
</dbReference>
<evidence type="ECO:0000313" key="2">
    <source>
        <dbReference type="EMBL" id="HGU40773.1"/>
    </source>
</evidence>
<dbReference type="InterPro" id="IPR019986">
    <property type="entry name" value="YloV-like"/>
</dbReference>
<dbReference type="PANTHER" id="PTHR33434:SF4">
    <property type="entry name" value="PHOSPHATASE PROTEIN"/>
    <property type="match status" value="1"/>
</dbReference>
<dbReference type="PROSITE" id="PS51480">
    <property type="entry name" value="DHAL"/>
    <property type="match status" value="1"/>
</dbReference>
<dbReference type="InterPro" id="IPR033470">
    <property type="entry name" value="FakA-like_C"/>
</dbReference>
<dbReference type="Pfam" id="PF13684">
    <property type="entry name" value="FakA-like_C"/>
    <property type="match status" value="1"/>
</dbReference>
<protein>
    <submittedName>
        <fullName evidence="2">DAK2 domain-containing protein</fullName>
    </submittedName>
</protein>
<dbReference type="SMART" id="SM01121">
    <property type="entry name" value="Dak1_2"/>
    <property type="match status" value="1"/>
</dbReference>
<accession>A0A7C4CDW8</accession>
<dbReference type="SMART" id="SM01120">
    <property type="entry name" value="Dak2"/>
    <property type="match status" value="1"/>
</dbReference>
<organism evidence="2">
    <name type="scientific">Fervidobacterium thailandense</name>
    <dbReference type="NCBI Taxonomy" id="1008305"/>
    <lineage>
        <taxon>Bacteria</taxon>
        <taxon>Thermotogati</taxon>
        <taxon>Thermotogota</taxon>
        <taxon>Thermotogae</taxon>
        <taxon>Thermotogales</taxon>
        <taxon>Fervidobacteriaceae</taxon>
        <taxon>Fervidobacterium</taxon>
    </lineage>
</organism>
<comment type="caution">
    <text evidence="2">The sequence shown here is derived from an EMBL/GenBank/DDBJ whole genome shotgun (WGS) entry which is preliminary data.</text>
</comment>
<feature type="domain" description="DhaL" evidence="1">
    <location>
        <begin position="8"/>
        <end position="199"/>
    </location>
</feature>
<dbReference type="NCBIfam" id="TIGR03599">
    <property type="entry name" value="YloV"/>
    <property type="match status" value="1"/>
</dbReference>
<gene>
    <name evidence="2" type="ORF">ENT77_06205</name>
</gene>
<reference evidence="2" key="1">
    <citation type="journal article" date="2020" name="mSystems">
        <title>Genome- and Community-Level Interaction Insights into Carbon Utilization and Element Cycling Functions of Hydrothermarchaeota in Hydrothermal Sediment.</title>
        <authorList>
            <person name="Zhou Z."/>
            <person name="Liu Y."/>
            <person name="Xu W."/>
            <person name="Pan J."/>
            <person name="Luo Z.H."/>
            <person name="Li M."/>
        </authorList>
    </citation>
    <scope>NUCLEOTIDE SEQUENCE [LARGE SCALE GENOMIC DNA]</scope>
    <source>
        <strain evidence="2">SpSt-609</strain>
    </source>
</reference>
<dbReference type="Gene3D" id="1.25.40.340">
    <property type="match status" value="1"/>
</dbReference>
<name>A0A7C4CDW8_9BACT</name>
<dbReference type="InterPro" id="IPR036117">
    <property type="entry name" value="DhaL_dom_sf"/>
</dbReference>
<dbReference type="PANTHER" id="PTHR33434">
    <property type="entry name" value="DEGV DOMAIN-CONTAINING PROTEIN DR_1986-RELATED"/>
    <property type="match status" value="1"/>
</dbReference>
<dbReference type="InterPro" id="IPR004007">
    <property type="entry name" value="DhaL_dom"/>
</dbReference>
<dbReference type="EMBL" id="DSZY01000029">
    <property type="protein sequence ID" value="HGU40773.1"/>
    <property type="molecule type" value="Genomic_DNA"/>
</dbReference>
<dbReference type="Pfam" id="PF02734">
    <property type="entry name" value="Dak2"/>
    <property type="match status" value="1"/>
</dbReference>
<evidence type="ECO:0000259" key="1">
    <source>
        <dbReference type="PROSITE" id="PS51480"/>
    </source>
</evidence>
<dbReference type="AlphaFoldDB" id="A0A7C4CDW8"/>
<dbReference type="Pfam" id="PF21645">
    <property type="entry name" value="FakA-like_M"/>
    <property type="match status" value="1"/>
</dbReference>
<dbReference type="InterPro" id="IPR050270">
    <property type="entry name" value="DegV_domain_contain"/>
</dbReference>
<dbReference type="GO" id="GO:0006071">
    <property type="term" value="P:glycerol metabolic process"/>
    <property type="evidence" value="ECO:0007669"/>
    <property type="project" value="InterPro"/>
</dbReference>
<dbReference type="SUPFAM" id="SSF101473">
    <property type="entry name" value="DhaL-like"/>
    <property type="match status" value="1"/>
</dbReference>
<proteinExistence type="predicted"/>
<dbReference type="GO" id="GO:0004371">
    <property type="term" value="F:glycerone kinase activity"/>
    <property type="evidence" value="ECO:0007669"/>
    <property type="project" value="InterPro"/>
</dbReference>
<sequence>MLTAINGKELRGIFMKGTENLLMHRDEINALNVFPVPDGDTGSNMSSTMLEACKYLENLTDTKLKSVLDAIKKGTLMGARGNSGVILSQIFRGFCEALEKKNKLTVPDFVRAIKNAKEVAYKAVLRPVEGTILTVVRVLEERSKELSSLESFEELFQRMEEISYEAVKITPMLLPKLREANVVDAGAKGLYYIIQGFRLYVQGDTNINLEGVETKPAEEITIAPEELKFQYCTELIVRAKRRIPENDKIKLEAFLNEIGDSVVFFIQDDVVKLHVHTNNPGNVIEKFLEYGELLKVKIDNMKEQHEHVVSERYEKKRERKKVAYVAVSPGEGISRVLLDLGIDEIVSGGQSMNPSMADILDAIRRANAEHVIIFPNNPNIILTAEQAAKVAESEGINVHVVKTTNVQESIAAMIYKSGEEVEEILESIKQVIPNVISLSITIAVRDSKYAGERIKKDEYLGFIGRDLVAHHRNLANVLDKLYEKCNLGEKEILTIFVGSEATPIEQAIVEKYTKKKYPSIQLEFIDGGQPHYPFLMLVE</sequence>